<evidence type="ECO:0000259" key="3">
    <source>
        <dbReference type="Pfam" id="PF13556"/>
    </source>
</evidence>
<keyword evidence="6" id="KW-1185">Reference proteome</keyword>
<dbReference type="Proteomes" id="UP000273326">
    <property type="component" value="Chromosome"/>
</dbReference>
<dbReference type="InterPro" id="IPR042070">
    <property type="entry name" value="PucR_C-HTH_sf"/>
</dbReference>
<dbReference type="Gene3D" id="1.10.10.2840">
    <property type="entry name" value="PucR C-terminal helix-turn-helix domain"/>
    <property type="match status" value="1"/>
</dbReference>
<dbReference type="Pfam" id="PF13556">
    <property type="entry name" value="HTH_30"/>
    <property type="match status" value="1"/>
</dbReference>
<dbReference type="AlphaFoldDB" id="A0A3S9H9N6"/>
<name>A0A3S9H9N6_9LACT</name>
<dbReference type="InterPro" id="IPR025736">
    <property type="entry name" value="PucR_C-HTH_dom"/>
</dbReference>
<reference evidence="6" key="1">
    <citation type="submission" date="2018-12" db="EMBL/GenBank/DDBJ databases">
        <title>Complete genome sequencing of Jeotgalibaca sp. H21T32.</title>
        <authorList>
            <person name="Bae J.-W."/>
            <person name="Lee S.-Y."/>
        </authorList>
    </citation>
    <scope>NUCLEOTIDE SEQUENCE [LARGE SCALE GENOMIC DNA]</scope>
    <source>
        <strain evidence="6">H21T32</strain>
    </source>
</reference>
<evidence type="ECO:0000313" key="6">
    <source>
        <dbReference type="Proteomes" id="UP000273326"/>
    </source>
</evidence>
<evidence type="ECO:0000259" key="4">
    <source>
        <dbReference type="Pfam" id="PF17853"/>
    </source>
</evidence>
<dbReference type="OrthoDB" id="142218at2"/>
<feature type="domain" description="CdaR GGDEF-like" evidence="4">
    <location>
        <begin position="293"/>
        <end position="422"/>
    </location>
</feature>
<evidence type="ECO:0000259" key="2">
    <source>
        <dbReference type="Pfam" id="PF07905"/>
    </source>
</evidence>
<gene>
    <name evidence="5" type="ORF">EJN90_04075</name>
</gene>
<feature type="domain" description="Purine catabolism PurC-like" evidence="2">
    <location>
        <begin position="7"/>
        <end position="126"/>
    </location>
</feature>
<dbReference type="Pfam" id="PF07905">
    <property type="entry name" value="PucR"/>
    <property type="match status" value="1"/>
</dbReference>
<dbReference type="EMBL" id="CP034465">
    <property type="protein sequence ID" value="AZP03913.1"/>
    <property type="molecule type" value="Genomic_DNA"/>
</dbReference>
<dbReference type="InterPro" id="IPR041522">
    <property type="entry name" value="CdaR_GGDEF"/>
</dbReference>
<dbReference type="InterPro" id="IPR012914">
    <property type="entry name" value="PucR_dom"/>
</dbReference>
<feature type="domain" description="PucR C-terminal helix-turn-helix" evidence="3">
    <location>
        <begin position="472"/>
        <end position="529"/>
    </location>
</feature>
<dbReference type="KEGG" id="jeh:EJN90_04075"/>
<dbReference type="PANTHER" id="PTHR33744:SF1">
    <property type="entry name" value="DNA-BINDING TRANSCRIPTIONAL ACTIVATOR ADER"/>
    <property type="match status" value="1"/>
</dbReference>
<dbReference type="InterPro" id="IPR051448">
    <property type="entry name" value="CdaR-like_regulators"/>
</dbReference>
<dbReference type="Pfam" id="PF17853">
    <property type="entry name" value="GGDEF_2"/>
    <property type="match status" value="1"/>
</dbReference>
<proteinExistence type="inferred from homology"/>
<evidence type="ECO:0000313" key="5">
    <source>
        <dbReference type="EMBL" id="AZP03913.1"/>
    </source>
</evidence>
<dbReference type="PANTHER" id="PTHR33744">
    <property type="entry name" value="CARBOHYDRATE DIACID REGULATOR"/>
    <property type="match status" value="1"/>
</dbReference>
<sequence>MATIESILEYRSFQHASLVTGYEKLSNEVNGIMVMEAPDIELWGRKGLLILSSYYALQDLSDREIDLFFGLAKKIGIAGFVIKIDRLISNIPPKIVSYCQLYQIPLIEIDKRTSYGQILTEISNKIINRDAYILQSYYDTHKKFLQLMMQQPGIPVILEVLQDTIDKPITLLEKVKNKIITTNEALVTYKVIKKQPLPFKKEMNFSYNKYTVEYAQYSPHKSYTQFVISIPNLGYEEYELIIHEMEESIDDIDFMIIENAIAAIQIELLKDEAIRQNNRIRLNEMASDLLHGRLNSEEAVMETILQLQLNPELNYRVILFAFEPKKENISQRLMNRFTDAIIYHARPVFPDCTSVTRKQKVFLIVPAENLSLDKTKEITNRLLKRILEKDVYRVFDLYISISDYFKLQDLPKGYQQAFDTQKILQLMGKRNQIVTYQEMGIYQLFVETDNLHSLKRFVPEVIWQLQEENPELLDTLSIFLNVNQSFSEAAQKLSIHPKTVRYRVDRLRDVYQINLNNSEEVLQYSIGIRLLKLLPQRKNQTLY</sequence>
<comment type="similarity">
    <text evidence="1">Belongs to the CdaR family.</text>
</comment>
<dbReference type="RefSeq" id="WP_126108991.1">
    <property type="nucleotide sequence ID" value="NZ_CP034465.1"/>
</dbReference>
<organism evidence="5 6">
    <name type="scientific">Jeotgalibaca ciconiae</name>
    <dbReference type="NCBI Taxonomy" id="2496265"/>
    <lineage>
        <taxon>Bacteria</taxon>
        <taxon>Bacillati</taxon>
        <taxon>Bacillota</taxon>
        <taxon>Bacilli</taxon>
        <taxon>Lactobacillales</taxon>
        <taxon>Carnobacteriaceae</taxon>
        <taxon>Jeotgalibaca</taxon>
    </lineage>
</organism>
<protein>
    <submittedName>
        <fullName evidence="5">PucR family transcriptional regulator</fullName>
    </submittedName>
</protein>
<evidence type="ECO:0000256" key="1">
    <source>
        <dbReference type="ARBA" id="ARBA00006754"/>
    </source>
</evidence>
<accession>A0A3S9H9N6</accession>